<reference evidence="4" key="2">
    <citation type="submission" date="2012-11" db="EMBL/GenBank/DDBJ databases">
        <authorList>
            <person name="Kuo A."/>
            <person name="Curtis B.A."/>
            <person name="Tanifuji G."/>
            <person name="Burki F."/>
            <person name="Gruber A."/>
            <person name="Irimia M."/>
            <person name="Maruyama S."/>
            <person name="Arias M.C."/>
            <person name="Ball S.G."/>
            <person name="Gile G.H."/>
            <person name="Hirakawa Y."/>
            <person name="Hopkins J.F."/>
            <person name="Rensing S.A."/>
            <person name="Schmutz J."/>
            <person name="Symeonidi A."/>
            <person name="Elias M."/>
            <person name="Eveleigh R.J."/>
            <person name="Herman E.K."/>
            <person name="Klute M.J."/>
            <person name="Nakayama T."/>
            <person name="Obornik M."/>
            <person name="Reyes-Prieto A."/>
            <person name="Armbrust E.V."/>
            <person name="Aves S.J."/>
            <person name="Beiko R.G."/>
            <person name="Coutinho P."/>
            <person name="Dacks J.B."/>
            <person name="Durnford D.G."/>
            <person name="Fast N.M."/>
            <person name="Green B.R."/>
            <person name="Grisdale C."/>
            <person name="Hempe F."/>
            <person name="Henrissat B."/>
            <person name="Hoppner M.P."/>
            <person name="Ishida K.-I."/>
            <person name="Kim E."/>
            <person name="Koreny L."/>
            <person name="Kroth P.G."/>
            <person name="Liu Y."/>
            <person name="Malik S.-B."/>
            <person name="Maier U.G."/>
            <person name="McRose D."/>
            <person name="Mock T."/>
            <person name="Neilson J.A."/>
            <person name="Onodera N.T."/>
            <person name="Poole A.M."/>
            <person name="Pritham E.J."/>
            <person name="Richards T.A."/>
            <person name="Rocap G."/>
            <person name="Roy S.W."/>
            <person name="Sarai C."/>
            <person name="Schaack S."/>
            <person name="Shirato S."/>
            <person name="Slamovits C.H."/>
            <person name="Spencer D.F."/>
            <person name="Suzuki S."/>
            <person name="Worden A.Z."/>
            <person name="Zauner S."/>
            <person name="Barry K."/>
            <person name="Bell C."/>
            <person name="Bharti A.K."/>
            <person name="Crow J.A."/>
            <person name="Grimwood J."/>
            <person name="Kramer R."/>
            <person name="Lindquist E."/>
            <person name="Lucas S."/>
            <person name="Salamov A."/>
            <person name="McFadden G.I."/>
            <person name="Lane C.E."/>
            <person name="Keeling P.J."/>
            <person name="Gray M.W."/>
            <person name="Grigoriev I.V."/>
            <person name="Archibald J.M."/>
        </authorList>
    </citation>
    <scope>NUCLEOTIDE SEQUENCE</scope>
    <source>
        <strain evidence="4">CCMP2712</strain>
    </source>
</reference>
<dbReference type="RefSeq" id="XP_005842499.1">
    <property type="nucleotide sequence ID" value="XM_005842442.1"/>
</dbReference>
<protein>
    <submittedName>
        <fullName evidence="2 3">Uncharacterized protein</fullName>
    </submittedName>
</protein>
<evidence type="ECO:0000313" key="3">
    <source>
        <dbReference type="EnsemblProtists" id="EKX55519"/>
    </source>
</evidence>
<dbReference type="OMA" id="QMGVNSA"/>
<accession>L1K4I7</accession>
<dbReference type="InterPro" id="IPR019734">
    <property type="entry name" value="TPR_rpt"/>
</dbReference>
<dbReference type="InterPro" id="IPR011990">
    <property type="entry name" value="TPR-like_helical_dom_sf"/>
</dbReference>
<gene>
    <name evidence="2" type="ORF">GUITHDRAFT_156789</name>
</gene>
<organism evidence="2">
    <name type="scientific">Guillardia theta (strain CCMP2712)</name>
    <name type="common">Cryptophyte</name>
    <dbReference type="NCBI Taxonomy" id="905079"/>
    <lineage>
        <taxon>Eukaryota</taxon>
        <taxon>Cryptophyceae</taxon>
        <taxon>Pyrenomonadales</taxon>
        <taxon>Geminigeraceae</taxon>
        <taxon>Guillardia</taxon>
    </lineage>
</organism>
<dbReference type="HOGENOM" id="CLU_025029_0_0_1"/>
<dbReference type="GO" id="GO:1905515">
    <property type="term" value="P:non-motile cilium assembly"/>
    <property type="evidence" value="ECO:0007669"/>
    <property type="project" value="InterPro"/>
</dbReference>
<dbReference type="InterPro" id="IPR028796">
    <property type="entry name" value="BBS8"/>
</dbReference>
<dbReference type="STRING" id="905079.L1K4I7"/>
<dbReference type="SMART" id="SM00028">
    <property type="entry name" value="TPR"/>
    <property type="match status" value="5"/>
</dbReference>
<dbReference type="GO" id="GO:0097730">
    <property type="term" value="C:non-motile cilium"/>
    <property type="evidence" value="ECO:0007669"/>
    <property type="project" value="TreeGrafter"/>
</dbReference>
<feature type="compositionally biased region" description="Polar residues" evidence="1">
    <location>
        <begin position="115"/>
        <end position="127"/>
    </location>
</feature>
<dbReference type="PANTHER" id="PTHR44177">
    <property type="entry name" value="TETRATRICOPEPTIDE REPEAT PROTEIN 8"/>
    <property type="match status" value="1"/>
</dbReference>
<dbReference type="GeneID" id="17312140"/>
<dbReference type="eggNOG" id="KOG1129">
    <property type="taxonomic scope" value="Eukaryota"/>
</dbReference>
<dbReference type="GO" id="GO:0036064">
    <property type="term" value="C:ciliary basal body"/>
    <property type="evidence" value="ECO:0007669"/>
    <property type="project" value="TreeGrafter"/>
</dbReference>
<dbReference type="PaxDb" id="55529-EKX55519"/>
<dbReference type="AlphaFoldDB" id="L1K4I7"/>
<proteinExistence type="predicted"/>
<dbReference type="Gene3D" id="1.25.40.10">
    <property type="entry name" value="Tetratricopeptide repeat domain"/>
    <property type="match status" value="2"/>
</dbReference>
<dbReference type="EMBL" id="JH992965">
    <property type="protein sequence ID" value="EKX55519.1"/>
    <property type="molecule type" value="Genomic_DNA"/>
</dbReference>
<dbReference type="EnsemblProtists" id="EKX55519">
    <property type="protein sequence ID" value="EKX55519"/>
    <property type="gene ID" value="GUITHDRAFT_156789"/>
</dbReference>
<dbReference type="PANTHER" id="PTHR44177:SF1">
    <property type="entry name" value="TETRATRICOPEPTIDE REPEAT PROTEIN 8"/>
    <property type="match status" value="1"/>
</dbReference>
<dbReference type="Proteomes" id="UP000011087">
    <property type="component" value="Unassembled WGS sequence"/>
</dbReference>
<dbReference type="SUPFAM" id="SSF48452">
    <property type="entry name" value="TPR-like"/>
    <property type="match status" value="2"/>
</dbReference>
<reference evidence="2 4" key="1">
    <citation type="journal article" date="2012" name="Nature">
        <title>Algal genomes reveal evolutionary mosaicism and the fate of nucleomorphs.</title>
        <authorList>
            <consortium name="DOE Joint Genome Institute"/>
            <person name="Curtis B.A."/>
            <person name="Tanifuji G."/>
            <person name="Burki F."/>
            <person name="Gruber A."/>
            <person name="Irimia M."/>
            <person name="Maruyama S."/>
            <person name="Arias M.C."/>
            <person name="Ball S.G."/>
            <person name="Gile G.H."/>
            <person name="Hirakawa Y."/>
            <person name="Hopkins J.F."/>
            <person name="Kuo A."/>
            <person name="Rensing S.A."/>
            <person name="Schmutz J."/>
            <person name="Symeonidi A."/>
            <person name="Elias M."/>
            <person name="Eveleigh R.J."/>
            <person name="Herman E.K."/>
            <person name="Klute M.J."/>
            <person name="Nakayama T."/>
            <person name="Obornik M."/>
            <person name="Reyes-Prieto A."/>
            <person name="Armbrust E.V."/>
            <person name="Aves S.J."/>
            <person name="Beiko R.G."/>
            <person name="Coutinho P."/>
            <person name="Dacks J.B."/>
            <person name="Durnford D.G."/>
            <person name="Fast N.M."/>
            <person name="Green B.R."/>
            <person name="Grisdale C.J."/>
            <person name="Hempel F."/>
            <person name="Henrissat B."/>
            <person name="Hoppner M.P."/>
            <person name="Ishida K."/>
            <person name="Kim E."/>
            <person name="Koreny L."/>
            <person name="Kroth P.G."/>
            <person name="Liu Y."/>
            <person name="Malik S.B."/>
            <person name="Maier U.G."/>
            <person name="McRose D."/>
            <person name="Mock T."/>
            <person name="Neilson J.A."/>
            <person name="Onodera N.T."/>
            <person name="Poole A.M."/>
            <person name="Pritham E.J."/>
            <person name="Richards T.A."/>
            <person name="Rocap G."/>
            <person name="Roy S.W."/>
            <person name="Sarai C."/>
            <person name="Schaack S."/>
            <person name="Shirato S."/>
            <person name="Slamovits C.H."/>
            <person name="Spencer D.F."/>
            <person name="Suzuki S."/>
            <person name="Worden A.Z."/>
            <person name="Zauner S."/>
            <person name="Barry K."/>
            <person name="Bell C."/>
            <person name="Bharti A.K."/>
            <person name="Crow J.A."/>
            <person name="Grimwood J."/>
            <person name="Kramer R."/>
            <person name="Lindquist E."/>
            <person name="Lucas S."/>
            <person name="Salamov A."/>
            <person name="McFadden G.I."/>
            <person name="Lane C.E."/>
            <person name="Keeling P.J."/>
            <person name="Gray M.W."/>
            <person name="Grigoriev I.V."/>
            <person name="Archibald J.M."/>
        </authorList>
    </citation>
    <scope>NUCLEOTIDE SEQUENCE</scope>
    <source>
        <strain evidence="2 4">CCMP2712</strain>
    </source>
</reference>
<dbReference type="GO" id="GO:0034464">
    <property type="term" value="C:BBSome"/>
    <property type="evidence" value="ECO:0007669"/>
    <property type="project" value="InterPro"/>
</dbReference>
<evidence type="ECO:0000313" key="4">
    <source>
        <dbReference type="Proteomes" id="UP000011087"/>
    </source>
</evidence>
<dbReference type="Pfam" id="PF13432">
    <property type="entry name" value="TPR_16"/>
    <property type="match status" value="2"/>
</dbReference>
<name>L1K4I7_GUITC</name>
<reference evidence="3" key="3">
    <citation type="submission" date="2016-03" db="UniProtKB">
        <authorList>
            <consortium name="EnsemblProtists"/>
        </authorList>
    </citation>
    <scope>IDENTIFICATION</scope>
</reference>
<dbReference type="CDD" id="cd21341">
    <property type="entry name" value="TTC8_N"/>
    <property type="match status" value="1"/>
</dbReference>
<dbReference type="KEGG" id="gtt:GUITHDRAFT_156789"/>
<dbReference type="OrthoDB" id="421121at2759"/>
<feature type="region of interest" description="Disordered" evidence="1">
    <location>
        <begin position="105"/>
        <end position="156"/>
    </location>
</feature>
<sequence length="481" mass="53085">MAARGRLDTAARQFAGDAKTATLSDKWHADSNPFQGLVDPVHLALSRLRRRNYDKCIDVATELLGRHGVDQQVWWIKCRALTNKNGIVDTEFDEEGLAELLLDENATAQVPRPGTSLSRPQSSTVSGPSPAVRPMTNNGRPLSGFSRPGSGLTKPGTGMSLERAMTSSRVGTAMTRPVTTSGRFVRLGTASLQSEPGGAFVNLEKLNMQKYAERPSLAKALCDYMLSVEHNPRKAVELGAAATSAVNFADWWWKMKLGRGYYQLGLLREAELQYLSSLKLQEMVCTYLQLANVYLRLDQPRNALDVYKQSPEVALRYYRRLLQMGVSSSALWNNLGLCCFYAGLYDMSLTCFEQALISAEDDTLGDIWYNISHIAIGIGDLGLAYQTLKVAVAADPNHAEATNNLAILELRKGNVELARSGFKEAGKQGPHAFEPPFNSALLAYKLGDAQESFQLVQQALLCYPDHVESKELLEQLKQKFN</sequence>
<evidence type="ECO:0000256" key="1">
    <source>
        <dbReference type="SAM" id="MobiDB-lite"/>
    </source>
</evidence>
<evidence type="ECO:0000313" key="2">
    <source>
        <dbReference type="EMBL" id="EKX55519.1"/>
    </source>
</evidence>
<keyword evidence="4" id="KW-1185">Reference proteome</keyword>